<sequence>MEFDYFYNRDGDRYSFYMLPKILISGDIFKNLSSDSKILYSCLLERTSLSAKNNWLDDEKRVYIIFTIDQVMEVLNKSNKTSVKVLDELEKIGLIERKRQGLGKPNLIYVKDFMTAINGECKNYTSEVKNLHFRSEESSLQEVKKLQGSNTNYNKTDTSNKNKRWETQALGRFQNVYLRDNEIQALREEIPYQLDNYIERLSAYMKSTGRSYKDQIF</sequence>
<protein>
    <submittedName>
        <fullName evidence="2">Replication initiator protein A</fullName>
    </submittedName>
</protein>
<organism evidence="2 3">
    <name type="scientific">Ureaplasma miroungigenitalium</name>
    <dbReference type="NCBI Taxonomy" id="1042321"/>
    <lineage>
        <taxon>Bacteria</taxon>
        <taxon>Bacillati</taxon>
        <taxon>Mycoplasmatota</taxon>
        <taxon>Mycoplasmoidales</taxon>
        <taxon>Mycoplasmoidaceae</taxon>
        <taxon>Ureaplasma</taxon>
    </lineage>
</organism>
<evidence type="ECO:0000259" key="1">
    <source>
        <dbReference type="Pfam" id="PF06970"/>
    </source>
</evidence>
<accession>A0ABT3BM62</accession>
<dbReference type="EMBL" id="JAOXHL010000001">
    <property type="protein sequence ID" value="MCV3728324.1"/>
    <property type="molecule type" value="Genomic_DNA"/>
</dbReference>
<dbReference type="InterPro" id="IPR010724">
    <property type="entry name" value="RepA_N"/>
</dbReference>
<evidence type="ECO:0000313" key="3">
    <source>
        <dbReference type="Proteomes" id="UP001208245"/>
    </source>
</evidence>
<feature type="domain" description="Replication initiator A N-terminal" evidence="1">
    <location>
        <begin position="15"/>
        <end position="89"/>
    </location>
</feature>
<evidence type="ECO:0000313" key="2">
    <source>
        <dbReference type="EMBL" id="MCV3728324.1"/>
    </source>
</evidence>
<dbReference type="Proteomes" id="UP001208245">
    <property type="component" value="Unassembled WGS sequence"/>
</dbReference>
<dbReference type="RefSeq" id="WP_263821651.1">
    <property type="nucleotide sequence ID" value="NZ_JAOXHL010000001.1"/>
</dbReference>
<reference evidence="2 3" key="1">
    <citation type="journal article" date="2020" name="Int. J. Syst. Evol. Microbiol.">
        <title>Ureaplasma miroungigenitalium sp. nov. isolated from northern elephant seals (Mirounga angustirostris) and Ureaplasma zalophigenitalium sp. nov. isolated from California sea lions (Zalophus californianus).</title>
        <authorList>
            <person name="Volokhov D.V."/>
            <person name="Gulland F.M."/>
            <person name="Gao Y."/>
            <person name="Chizhikov V.E."/>
        </authorList>
    </citation>
    <scope>NUCLEOTIDE SEQUENCE [LARGE SCALE GENOMIC DNA]</scope>
    <source>
        <strain evidence="2 3">ES3182-GEN</strain>
    </source>
</reference>
<keyword evidence="3" id="KW-1185">Reference proteome</keyword>
<name>A0ABT3BM62_9BACT</name>
<dbReference type="Pfam" id="PF06970">
    <property type="entry name" value="RepA_N"/>
    <property type="match status" value="1"/>
</dbReference>
<comment type="caution">
    <text evidence="2">The sequence shown here is derived from an EMBL/GenBank/DDBJ whole genome shotgun (WGS) entry which is preliminary data.</text>
</comment>
<gene>
    <name evidence="2" type="ORF">OF376_00785</name>
</gene>
<proteinExistence type="predicted"/>